<dbReference type="InterPro" id="IPR050265">
    <property type="entry name" value="Fe/Mn_Superoxide_Dismutase"/>
</dbReference>
<evidence type="ECO:0000313" key="15">
    <source>
        <dbReference type="EMBL" id="CAD7695432.1"/>
    </source>
</evidence>
<dbReference type="FunFam" id="1.10.287.990:FF:000001">
    <property type="entry name" value="Superoxide dismutase"/>
    <property type="match status" value="1"/>
</dbReference>
<proteinExistence type="inferred from homology"/>
<organism evidence="15 16">
    <name type="scientific">Ostreobium quekettii</name>
    <dbReference type="NCBI Taxonomy" id="121088"/>
    <lineage>
        <taxon>Eukaryota</taxon>
        <taxon>Viridiplantae</taxon>
        <taxon>Chlorophyta</taxon>
        <taxon>core chlorophytes</taxon>
        <taxon>Ulvophyceae</taxon>
        <taxon>TCBD clade</taxon>
        <taxon>Bryopsidales</taxon>
        <taxon>Ostreobineae</taxon>
        <taxon>Ostreobiaceae</taxon>
        <taxon>Ostreobium</taxon>
    </lineage>
</organism>
<keyword evidence="8" id="KW-0464">Manganese</keyword>
<reference evidence="15" key="1">
    <citation type="submission" date="2020-12" db="EMBL/GenBank/DDBJ databases">
        <authorList>
            <person name="Iha C."/>
        </authorList>
    </citation>
    <scope>NUCLEOTIDE SEQUENCE</scope>
</reference>
<feature type="binding site" evidence="10">
    <location>
        <position position="107"/>
    </location>
    <ligand>
        <name>Mn(2+)</name>
        <dbReference type="ChEBI" id="CHEBI:29035"/>
    </ligand>
</feature>
<dbReference type="Gene3D" id="1.10.287.990">
    <property type="entry name" value="Fe,Mn superoxide dismutase (SOD) domain"/>
    <property type="match status" value="1"/>
</dbReference>
<comment type="similarity">
    <text evidence="4 11">Belongs to the iron/manganese superoxide dismutase family.</text>
</comment>
<comment type="cofactor">
    <cofactor evidence="1">
        <name>Mn(2+)</name>
        <dbReference type="ChEBI" id="CHEBI:29035"/>
    </cofactor>
</comment>
<comment type="catalytic activity">
    <reaction evidence="9 11">
        <text>2 superoxide + 2 H(+) = H2O2 + O2</text>
        <dbReference type="Rhea" id="RHEA:20696"/>
        <dbReference type="ChEBI" id="CHEBI:15378"/>
        <dbReference type="ChEBI" id="CHEBI:15379"/>
        <dbReference type="ChEBI" id="CHEBI:16240"/>
        <dbReference type="ChEBI" id="CHEBI:18421"/>
        <dbReference type="EC" id="1.15.1.1"/>
    </reaction>
</comment>
<dbReference type="GO" id="GO:0004784">
    <property type="term" value="F:superoxide dismutase activity"/>
    <property type="evidence" value="ECO:0007669"/>
    <property type="project" value="UniProtKB-EC"/>
</dbReference>
<evidence type="ECO:0000256" key="12">
    <source>
        <dbReference type="SAM" id="Coils"/>
    </source>
</evidence>
<dbReference type="PANTHER" id="PTHR11404">
    <property type="entry name" value="SUPEROXIDE DISMUTASE 2"/>
    <property type="match status" value="1"/>
</dbReference>
<feature type="binding site" evidence="10">
    <location>
        <position position="192"/>
    </location>
    <ligand>
        <name>Mn(2+)</name>
        <dbReference type="ChEBI" id="CHEBI:29035"/>
    </ligand>
</feature>
<accession>A0A8S1IKT6</accession>
<feature type="binding site" evidence="10">
    <location>
        <position position="196"/>
    </location>
    <ligand>
        <name>Mn(2+)</name>
        <dbReference type="ChEBI" id="CHEBI:29035"/>
    </ligand>
</feature>
<evidence type="ECO:0000256" key="3">
    <source>
        <dbReference type="ARBA" id="ARBA00004305"/>
    </source>
</evidence>
<dbReference type="EC" id="1.15.1.1" evidence="5 11"/>
<dbReference type="FunFam" id="3.55.40.20:FF:000002">
    <property type="entry name" value="Superoxide dismutase"/>
    <property type="match status" value="1"/>
</dbReference>
<feature type="binding site" evidence="10">
    <location>
        <position position="59"/>
    </location>
    <ligand>
        <name>Mn(2+)</name>
        <dbReference type="ChEBI" id="CHEBI:29035"/>
    </ligand>
</feature>
<name>A0A8S1IKT6_9CHLO</name>
<dbReference type="SUPFAM" id="SSF54719">
    <property type="entry name" value="Fe,Mn superoxide dismutase (SOD), C-terminal domain"/>
    <property type="match status" value="1"/>
</dbReference>
<sequence length="232" mass="25031">MALLASCRRHLLSSLGPLGASSRGALPGARAASTFALPDLPYDYGALQPHISGEIMELHHSKHHATYVANFNKALEELAEAEAKKDAAKLITLQGALNFNGGGHLNHSIFWTNLCPSKDWAPPSGELAAAVEAQWGSLDAFIAKFNASTAAVQGSGWGWLAYNKTAGILEIAATKNQDPLVLQGLVPLLGVDVWEHAYYLQYKNKRPDYLKAVWNVVNWKDVAERYAAAKAG</sequence>
<dbReference type="EMBL" id="CAJHUC010000343">
    <property type="protein sequence ID" value="CAD7695432.1"/>
    <property type="molecule type" value="Genomic_DNA"/>
</dbReference>
<feature type="domain" description="Manganese/iron superoxide dismutase C-terminal" evidence="14">
    <location>
        <begin position="123"/>
        <end position="225"/>
    </location>
</feature>
<dbReference type="GO" id="GO:0005759">
    <property type="term" value="C:mitochondrial matrix"/>
    <property type="evidence" value="ECO:0007669"/>
    <property type="project" value="UniProtKB-SubCell"/>
</dbReference>
<dbReference type="InterPro" id="IPR019833">
    <property type="entry name" value="Mn/Fe_SOD_BS"/>
</dbReference>
<evidence type="ECO:0000256" key="10">
    <source>
        <dbReference type="PIRSR" id="PIRSR000349-1"/>
    </source>
</evidence>
<evidence type="ECO:0000256" key="5">
    <source>
        <dbReference type="ARBA" id="ARBA00012682"/>
    </source>
</evidence>
<dbReference type="InterPro" id="IPR019831">
    <property type="entry name" value="Mn/Fe_SOD_N"/>
</dbReference>
<evidence type="ECO:0000259" key="13">
    <source>
        <dbReference type="Pfam" id="PF00081"/>
    </source>
</evidence>
<dbReference type="GO" id="GO:0030145">
    <property type="term" value="F:manganese ion binding"/>
    <property type="evidence" value="ECO:0007669"/>
    <property type="project" value="TreeGrafter"/>
</dbReference>
<evidence type="ECO:0000256" key="8">
    <source>
        <dbReference type="ARBA" id="ARBA00023211"/>
    </source>
</evidence>
<evidence type="ECO:0000256" key="7">
    <source>
        <dbReference type="ARBA" id="ARBA00023002"/>
    </source>
</evidence>
<evidence type="ECO:0000256" key="11">
    <source>
        <dbReference type="RuleBase" id="RU000414"/>
    </source>
</evidence>
<evidence type="ECO:0000256" key="4">
    <source>
        <dbReference type="ARBA" id="ARBA00008714"/>
    </source>
</evidence>
<dbReference type="PANTHER" id="PTHR11404:SF6">
    <property type="entry name" value="SUPEROXIDE DISMUTASE [MN], MITOCHONDRIAL"/>
    <property type="match status" value="1"/>
</dbReference>
<evidence type="ECO:0000259" key="14">
    <source>
        <dbReference type="Pfam" id="PF02777"/>
    </source>
</evidence>
<dbReference type="Gene3D" id="3.55.40.20">
    <property type="entry name" value="Iron/manganese superoxide dismutase, C-terminal domain"/>
    <property type="match status" value="1"/>
</dbReference>
<dbReference type="OrthoDB" id="239262at2759"/>
<feature type="domain" description="Manganese/iron superoxide dismutase N-terminal" evidence="13">
    <location>
        <begin position="34"/>
        <end position="114"/>
    </location>
</feature>
<evidence type="ECO:0000313" key="16">
    <source>
        <dbReference type="Proteomes" id="UP000708148"/>
    </source>
</evidence>
<dbReference type="AlphaFoldDB" id="A0A8S1IKT6"/>
<dbReference type="InterPro" id="IPR019832">
    <property type="entry name" value="Mn/Fe_SOD_C"/>
</dbReference>
<feature type="coiled-coil region" evidence="12">
    <location>
        <begin position="64"/>
        <end position="91"/>
    </location>
</feature>
<dbReference type="PRINTS" id="PR01703">
    <property type="entry name" value="MNSODISMTASE"/>
</dbReference>
<evidence type="ECO:0000256" key="9">
    <source>
        <dbReference type="ARBA" id="ARBA00049204"/>
    </source>
</evidence>
<dbReference type="PIRSF" id="PIRSF000349">
    <property type="entry name" value="SODismutase"/>
    <property type="match status" value="1"/>
</dbReference>
<evidence type="ECO:0000256" key="1">
    <source>
        <dbReference type="ARBA" id="ARBA00001936"/>
    </source>
</evidence>
<comment type="function">
    <text evidence="2">Destroys superoxide anion radicals which are normally produced within the cells and which are toxic to biological systems.</text>
</comment>
<gene>
    <name evidence="15" type="ORF">OSTQU699_LOCUS793</name>
</gene>
<comment type="subcellular location">
    <subcellularLocation>
        <location evidence="3">Mitochondrion matrix</location>
    </subcellularLocation>
</comment>
<evidence type="ECO:0000256" key="6">
    <source>
        <dbReference type="ARBA" id="ARBA00022723"/>
    </source>
</evidence>
<dbReference type="InterPro" id="IPR001189">
    <property type="entry name" value="Mn/Fe_SOD"/>
</dbReference>
<evidence type="ECO:0000256" key="2">
    <source>
        <dbReference type="ARBA" id="ARBA00002170"/>
    </source>
</evidence>
<dbReference type="InterPro" id="IPR036324">
    <property type="entry name" value="Mn/Fe_SOD_N_sf"/>
</dbReference>
<dbReference type="Pfam" id="PF00081">
    <property type="entry name" value="Sod_Fe_N"/>
    <property type="match status" value="1"/>
</dbReference>
<keyword evidence="16" id="KW-1185">Reference proteome</keyword>
<keyword evidence="6 10" id="KW-0479">Metal-binding</keyword>
<keyword evidence="7 11" id="KW-0560">Oxidoreductase</keyword>
<dbReference type="Pfam" id="PF02777">
    <property type="entry name" value="Sod_Fe_C"/>
    <property type="match status" value="1"/>
</dbReference>
<protein>
    <recommendedName>
        <fullName evidence="5 11">Superoxide dismutase</fullName>
        <ecNumber evidence="5 11">1.15.1.1</ecNumber>
    </recommendedName>
</protein>
<dbReference type="PROSITE" id="PS00088">
    <property type="entry name" value="SOD_MN"/>
    <property type="match status" value="1"/>
</dbReference>
<dbReference type="SUPFAM" id="SSF46609">
    <property type="entry name" value="Fe,Mn superoxide dismutase (SOD), N-terminal domain"/>
    <property type="match status" value="1"/>
</dbReference>
<comment type="caution">
    <text evidence="15">The sequence shown here is derived from an EMBL/GenBank/DDBJ whole genome shotgun (WGS) entry which is preliminary data.</text>
</comment>
<keyword evidence="12" id="KW-0175">Coiled coil</keyword>
<dbReference type="InterPro" id="IPR036314">
    <property type="entry name" value="SOD_C_sf"/>
</dbReference>
<dbReference type="Proteomes" id="UP000708148">
    <property type="component" value="Unassembled WGS sequence"/>
</dbReference>
<comment type="function">
    <text evidence="11">Destroys radicals which are normally produced within the cells and which are toxic to biological systems.</text>
</comment>